<dbReference type="Gene3D" id="3.10.105.10">
    <property type="entry name" value="Dipeptide-binding Protein, Domain 3"/>
    <property type="match status" value="1"/>
</dbReference>
<reference evidence="1 2" key="1">
    <citation type="submission" date="2018-01" db="EMBL/GenBank/DDBJ databases">
        <authorList>
            <person name="Clerissi C."/>
        </authorList>
    </citation>
    <scope>NUCLEOTIDE SEQUENCE [LARGE SCALE GENOMIC DNA]</scope>
    <source>
        <strain evidence="1">Cupriavidus taiwanensis STM 6160</strain>
    </source>
</reference>
<organism evidence="1 2">
    <name type="scientific">Cupriavidus neocaledonicus</name>
    <dbReference type="NCBI Taxonomy" id="1040979"/>
    <lineage>
        <taxon>Bacteria</taxon>
        <taxon>Pseudomonadati</taxon>
        <taxon>Pseudomonadota</taxon>
        <taxon>Betaproteobacteria</taxon>
        <taxon>Burkholderiales</taxon>
        <taxon>Burkholderiaceae</taxon>
        <taxon>Cupriavidus</taxon>
    </lineage>
</organism>
<sequence>MQGYSNPKADELWAKAGSTMDTAERQKLYSELQKILVTDVANANLFEVEFPTLYRKHVKNLVTTAIGLNESFDNVSIEKN</sequence>
<name>A0A375H881_9BURK</name>
<gene>
    <name evidence="1" type="ORF">CBM2607_11394</name>
</gene>
<accession>A0A375H881</accession>
<evidence type="ECO:0000313" key="2">
    <source>
        <dbReference type="Proteomes" id="UP000255168"/>
    </source>
</evidence>
<proteinExistence type="predicted"/>
<dbReference type="EMBL" id="LT984806">
    <property type="protein sequence ID" value="SPD46457.1"/>
    <property type="molecule type" value="Genomic_DNA"/>
</dbReference>
<dbReference type="SUPFAM" id="SSF53850">
    <property type="entry name" value="Periplasmic binding protein-like II"/>
    <property type="match status" value="1"/>
</dbReference>
<dbReference type="AlphaFoldDB" id="A0A375H881"/>
<evidence type="ECO:0000313" key="1">
    <source>
        <dbReference type="EMBL" id="SPD46457.1"/>
    </source>
</evidence>
<dbReference type="Proteomes" id="UP000255168">
    <property type="component" value="Chromosome I"/>
</dbReference>
<protein>
    <submittedName>
        <fullName evidence="1">Uncharacterized protein</fullName>
    </submittedName>
</protein>
<dbReference type="Gene3D" id="3.40.190.10">
    <property type="entry name" value="Periplasmic binding protein-like II"/>
    <property type="match status" value="1"/>
</dbReference>